<dbReference type="SUPFAM" id="SSF53041">
    <property type="entry name" value="Resolvase-like"/>
    <property type="match status" value="1"/>
</dbReference>
<evidence type="ECO:0000256" key="5">
    <source>
        <dbReference type="PROSITE-ProRule" id="PRU10137"/>
    </source>
</evidence>
<dbReference type="Pfam" id="PF00239">
    <property type="entry name" value="Resolvase"/>
    <property type="match status" value="1"/>
</dbReference>
<evidence type="ECO:0000313" key="9">
    <source>
        <dbReference type="EMBL" id="QDH81510.1"/>
    </source>
</evidence>
<dbReference type="InterPro" id="IPR006118">
    <property type="entry name" value="Recombinase_CS"/>
</dbReference>
<evidence type="ECO:0000259" key="8">
    <source>
        <dbReference type="PROSITE" id="PS51737"/>
    </source>
</evidence>
<dbReference type="PROSITE" id="PS51737">
    <property type="entry name" value="RECOMBINASE_DNA_BIND"/>
    <property type="match status" value="1"/>
</dbReference>
<sequence length="520" mass="60614">MKTADLYIRVSTDEQADKGYSQRYQEEVLRKYCVFQNIQVGRVIYEDYSARTFDRPEWQKLLALIKKNRSDTNMVLFTKWDRFSRNTGDAYLMISTLTKLGVDIQAIEQPLDLSIPEQKMMLAFYLAAPEVENDRRALNTLQGMRRAKKEGRYMGTAPIGYINTRDEYGNKIIARKEPQASLVKWAFEQIAENQLAADQIRKLVNKKGLPISRGQFWYLVRNPIYYGKIKIKAFKEEEEYLVEGKHEGIISESLFLDVQDVLSGRKRMKRKRAVKVISHEKFPLRGFLICHKCGRPLTGSASKSSKGGYYHYYHCLSSCGVRFRTELVNKAVRKELFKYKVQENILDIYKDCIRDVYHDLTSSGHKTKKQYLDEIERLDKKISKARNLLIDGSMESDDFAVVKRESQEKIKKLENKLTTLNEQKSNYLPKLKDTLHSVDQLVNLYDTLEVKEKRQVVGSIFPQKLMFDGQKCRTPYVNQIALYIYTVNQKVTKNKSRKKINFSRLFNEVVPTGIEPVSKV</sequence>
<dbReference type="Gene3D" id="3.90.1750.20">
    <property type="entry name" value="Putative Large Serine Recombinase, Chain B, Domain 2"/>
    <property type="match status" value="1"/>
</dbReference>
<dbReference type="PANTHER" id="PTHR30461">
    <property type="entry name" value="DNA-INVERTASE FROM LAMBDOID PROPHAGE"/>
    <property type="match status" value="1"/>
</dbReference>
<dbReference type="KEGG" id="echi:FKX85_06520"/>
<gene>
    <name evidence="9" type="ORF">FKX85_06520</name>
</gene>
<evidence type="ECO:0000256" key="1">
    <source>
        <dbReference type="ARBA" id="ARBA00022908"/>
    </source>
</evidence>
<evidence type="ECO:0000313" key="10">
    <source>
        <dbReference type="Proteomes" id="UP000316614"/>
    </source>
</evidence>
<keyword evidence="3" id="KW-0233">DNA recombination</keyword>
<dbReference type="InterPro" id="IPR050639">
    <property type="entry name" value="SSR_resolvase"/>
</dbReference>
<dbReference type="AlphaFoldDB" id="A0A514CP06"/>
<feature type="domain" description="Resolvase/invertase-type recombinase catalytic" evidence="7">
    <location>
        <begin position="3"/>
        <end position="151"/>
    </location>
</feature>
<dbReference type="GO" id="GO:0003677">
    <property type="term" value="F:DNA binding"/>
    <property type="evidence" value="ECO:0007669"/>
    <property type="project" value="UniProtKB-KW"/>
</dbReference>
<keyword evidence="10" id="KW-1185">Reference proteome</keyword>
<evidence type="ECO:0000256" key="4">
    <source>
        <dbReference type="PIRSR" id="PIRSR606118-50"/>
    </source>
</evidence>
<evidence type="ECO:0000256" key="2">
    <source>
        <dbReference type="ARBA" id="ARBA00023125"/>
    </source>
</evidence>
<dbReference type="InterPro" id="IPR006119">
    <property type="entry name" value="Resolv_N"/>
</dbReference>
<proteinExistence type="predicted"/>
<dbReference type="Gene3D" id="3.40.50.1390">
    <property type="entry name" value="Resolvase, N-terminal catalytic domain"/>
    <property type="match status" value="1"/>
</dbReference>
<reference evidence="9 10" key="1">
    <citation type="submission" date="2019-06" db="EMBL/GenBank/DDBJ databases">
        <title>Echinicola alkalisoli sp. nov. isolated from saline soil.</title>
        <authorList>
            <person name="Sun J.-Q."/>
            <person name="Xu L."/>
        </authorList>
    </citation>
    <scope>NUCLEOTIDE SEQUENCE [LARGE SCALE GENOMIC DNA]</scope>
    <source>
        <strain evidence="9 10">LN3S3</strain>
    </source>
</reference>
<dbReference type="Pfam" id="PF07508">
    <property type="entry name" value="Recombinase"/>
    <property type="match status" value="1"/>
</dbReference>
<accession>A0A514CP06</accession>
<feature type="active site" description="O-(5'-phospho-DNA)-serine intermediate" evidence="4 5">
    <location>
        <position position="11"/>
    </location>
</feature>
<dbReference type="EMBL" id="CP041253">
    <property type="protein sequence ID" value="QDH81510.1"/>
    <property type="molecule type" value="Genomic_DNA"/>
</dbReference>
<dbReference type="OrthoDB" id="9815006at2"/>
<dbReference type="InterPro" id="IPR011109">
    <property type="entry name" value="DNA_bind_recombinase_dom"/>
</dbReference>
<dbReference type="CDD" id="cd00338">
    <property type="entry name" value="Ser_Recombinase"/>
    <property type="match status" value="1"/>
</dbReference>
<dbReference type="SMART" id="SM00857">
    <property type="entry name" value="Resolvase"/>
    <property type="match status" value="1"/>
</dbReference>
<dbReference type="Proteomes" id="UP000316614">
    <property type="component" value="Chromosome"/>
</dbReference>
<dbReference type="Pfam" id="PF13408">
    <property type="entry name" value="Zn_ribbon_recom"/>
    <property type="match status" value="1"/>
</dbReference>
<dbReference type="InterPro" id="IPR038109">
    <property type="entry name" value="DNA_bind_recomb_sf"/>
</dbReference>
<evidence type="ECO:0000256" key="3">
    <source>
        <dbReference type="ARBA" id="ARBA00023172"/>
    </source>
</evidence>
<dbReference type="RefSeq" id="WP_141616723.1">
    <property type="nucleotide sequence ID" value="NZ_CP041253.1"/>
</dbReference>
<dbReference type="PROSITE" id="PS51736">
    <property type="entry name" value="RECOMBINASES_3"/>
    <property type="match status" value="1"/>
</dbReference>
<dbReference type="GO" id="GO:0000150">
    <property type="term" value="F:DNA strand exchange activity"/>
    <property type="evidence" value="ECO:0007669"/>
    <property type="project" value="InterPro"/>
</dbReference>
<feature type="coiled-coil region" evidence="6">
    <location>
        <begin position="368"/>
        <end position="423"/>
    </location>
</feature>
<evidence type="ECO:0000259" key="7">
    <source>
        <dbReference type="PROSITE" id="PS51736"/>
    </source>
</evidence>
<keyword evidence="6" id="KW-0175">Coiled coil</keyword>
<keyword evidence="1" id="KW-0229">DNA integration</keyword>
<dbReference type="PROSITE" id="PS00397">
    <property type="entry name" value="RECOMBINASES_1"/>
    <property type="match status" value="1"/>
</dbReference>
<organism evidence="9 10">
    <name type="scientific">Echinicola soli</name>
    <dbReference type="NCBI Taxonomy" id="2591634"/>
    <lineage>
        <taxon>Bacteria</taxon>
        <taxon>Pseudomonadati</taxon>
        <taxon>Bacteroidota</taxon>
        <taxon>Cytophagia</taxon>
        <taxon>Cytophagales</taxon>
        <taxon>Cyclobacteriaceae</taxon>
        <taxon>Echinicola</taxon>
    </lineage>
</organism>
<dbReference type="InterPro" id="IPR036162">
    <property type="entry name" value="Resolvase-like_N_sf"/>
</dbReference>
<keyword evidence="2" id="KW-0238">DNA-binding</keyword>
<dbReference type="PANTHER" id="PTHR30461:SF23">
    <property type="entry name" value="DNA RECOMBINASE-RELATED"/>
    <property type="match status" value="1"/>
</dbReference>
<evidence type="ECO:0000256" key="6">
    <source>
        <dbReference type="SAM" id="Coils"/>
    </source>
</evidence>
<dbReference type="InterPro" id="IPR025827">
    <property type="entry name" value="Zn_ribbon_recom_dom"/>
</dbReference>
<protein>
    <submittedName>
        <fullName evidence="9">Recombinase family protein</fullName>
    </submittedName>
</protein>
<name>A0A514CP06_9BACT</name>
<dbReference type="GO" id="GO:0015074">
    <property type="term" value="P:DNA integration"/>
    <property type="evidence" value="ECO:0007669"/>
    <property type="project" value="UniProtKB-KW"/>
</dbReference>
<feature type="domain" description="Recombinase" evidence="8">
    <location>
        <begin position="158"/>
        <end position="268"/>
    </location>
</feature>